<sequence length="206" mass="23306">MASELVKLKQELIAISEASELGFNYTPTAKDQIEALAEKLEALNPTTEPTNNIELIQGRWRLLYSTFGLERETTLQRLSFGKLPNVVVEVTGIFQEVYLIGQQYNNIIEFRTGSDVLGILLVKGRYTIEDSKRLNIDFLSTSVKSANDDLSDDAFYETLGIENELVESTLSFSGWADITFLDENLRLVRGNQQNLYVLLRDEKVSN</sequence>
<dbReference type="InterPro" id="IPR039633">
    <property type="entry name" value="PAP"/>
</dbReference>
<name>A0A367Q610_9NOSO</name>
<keyword evidence="3" id="KW-1185">Reference proteome</keyword>
<evidence type="ECO:0000313" key="3">
    <source>
        <dbReference type="Proteomes" id="UP000252107"/>
    </source>
</evidence>
<dbReference type="PANTHER" id="PTHR31906">
    <property type="entry name" value="PLASTID-LIPID-ASSOCIATED PROTEIN 4, CHLOROPLASTIC-RELATED"/>
    <property type="match status" value="1"/>
</dbReference>
<comment type="caution">
    <text evidence="2">The sequence shown here is derived from an EMBL/GenBank/DDBJ whole genome shotgun (WGS) entry which is preliminary data.</text>
</comment>
<reference evidence="2" key="1">
    <citation type="submission" date="2016-04" db="EMBL/GenBank/DDBJ databases">
        <authorList>
            <person name="Tabuchi Yagui T.R."/>
        </authorList>
    </citation>
    <scope>NUCLEOTIDE SEQUENCE [LARGE SCALE GENOMIC DNA]</scope>
    <source>
        <strain evidence="2">NIES-26</strain>
    </source>
</reference>
<evidence type="ECO:0000259" key="1">
    <source>
        <dbReference type="Pfam" id="PF04755"/>
    </source>
</evidence>
<proteinExistence type="predicted"/>
<dbReference type="EMBL" id="LXQD01000339">
    <property type="protein sequence ID" value="RCJ19599.1"/>
    <property type="molecule type" value="Genomic_DNA"/>
</dbReference>
<accession>A0A367Q610</accession>
<protein>
    <submittedName>
        <fullName evidence="2">Fibrillin</fullName>
    </submittedName>
</protein>
<gene>
    <name evidence="2" type="ORF">A6770_05505</name>
</gene>
<dbReference type="AlphaFoldDB" id="A0A367Q610"/>
<organism evidence="2 3">
    <name type="scientific">Nostoc minutum NIES-26</name>
    <dbReference type="NCBI Taxonomy" id="1844469"/>
    <lineage>
        <taxon>Bacteria</taxon>
        <taxon>Bacillati</taxon>
        <taxon>Cyanobacteriota</taxon>
        <taxon>Cyanophyceae</taxon>
        <taxon>Nostocales</taxon>
        <taxon>Nostocaceae</taxon>
        <taxon>Nostoc</taxon>
    </lineage>
</organism>
<dbReference type="InterPro" id="IPR006843">
    <property type="entry name" value="PAP/fibrillin_dom"/>
</dbReference>
<dbReference type="Proteomes" id="UP000252107">
    <property type="component" value="Unassembled WGS sequence"/>
</dbReference>
<dbReference type="Pfam" id="PF04755">
    <property type="entry name" value="PAP_fibrillin"/>
    <property type="match status" value="1"/>
</dbReference>
<feature type="domain" description="Plastid lipid-associated protein/fibrillin conserved" evidence="1">
    <location>
        <begin position="7"/>
        <end position="198"/>
    </location>
</feature>
<evidence type="ECO:0000313" key="2">
    <source>
        <dbReference type="EMBL" id="RCJ19599.1"/>
    </source>
</evidence>